<evidence type="ECO:0000313" key="1">
    <source>
        <dbReference type="EMBL" id="KAJ8421604.1"/>
    </source>
</evidence>
<organism evidence="1 2">
    <name type="scientific">Carnegiea gigantea</name>
    <dbReference type="NCBI Taxonomy" id="171969"/>
    <lineage>
        <taxon>Eukaryota</taxon>
        <taxon>Viridiplantae</taxon>
        <taxon>Streptophyta</taxon>
        <taxon>Embryophyta</taxon>
        <taxon>Tracheophyta</taxon>
        <taxon>Spermatophyta</taxon>
        <taxon>Magnoliopsida</taxon>
        <taxon>eudicotyledons</taxon>
        <taxon>Gunneridae</taxon>
        <taxon>Pentapetalae</taxon>
        <taxon>Caryophyllales</taxon>
        <taxon>Cactineae</taxon>
        <taxon>Cactaceae</taxon>
        <taxon>Cactoideae</taxon>
        <taxon>Echinocereeae</taxon>
        <taxon>Carnegiea</taxon>
    </lineage>
</organism>
<protein>
    <submittedName>
        <fullName evidence="1">Uncharacterized protein</fullName>
    </submittedName>
</protein>
<reference evidence="1" key="1">
    <citation type="submission" date="2022-04" db="EMBL/GenBank/DDBJ databases">
        <title>Carnegiea gigantea Genome sequencing and assembly v2.</title>
        <authorList>
            <person name="Copetti D."/>
            <person name="Sanderson M.J."/>
            <person name="Burquez A."/>
            <person name="Wojciechowski M.F."/>
        </authorList>
    </citation>
    <scope>NUCLEOTIDE SEQUENCE</scope>
    <source>
        <strain evidence="1">SGP5-SGP5p</strain>
        <tissue evidence="1">Aerial part</tissue>
    </source>
</reference>
<dbReference type="EMBL" id="JAKOGI010002639">
    <property type="protein sequence ID" value="KAJ8421604.1"/>
    <property type="molecule type" value="Genomic_DNA"/>
</dbReference>
<dbReference type="AlphaFoldDB" id="A0A9Q1GLG3"/>
<proteinExistence type="predicted"/>
<sequence length="205" mass="23089">MKEQMRQFILVHDLYNHRMNRKTEIVVKGRVVDRYTFYGWLIHSGIRLGDHEGIPGRQEPREFRPFSRDLCYLITDLPGPDGTSEEEELVDVLSEDELLDQLLEEELDEADPEVELELVEATLASGYGDLPGIRHLHLWAEDDEGGGILAAGPRGSSRFRRGHRIENLFGFPTFILSGDAGHHSAINKGWEAGELRVSTLSLGVG</sequence>
<comment type="caution">
    <text evidence="1">The sequence shown here is derived from an EMBL/GenBank/DDBJ whole genome shotgun (WGS) entry which is preliminary data.</text>
</comment>
<dbReference type="Proteomes" id="UP001153076">
    <property type="component" value="Unassembled WGS sequence"/>
</dbReference>
<accession>A0A9Q1GLG3</accession>
<keyword evidence="2" id="KW-1185">Reference proteome</keyword>
<evidence type="ECO:0000313" key="2">
    <source>
        <dbReference type="Proteomes" id="UP001153076"/>
    </source>
</evidence>
<gene>
    <name evidence="1" type="ORF">Cgig2_025733</name>
</gene>
<name>A0A9Q1GLG3_9CARY</name>